<keyword evidence="5" id="KW-1015">Disulfide bond</keyword>
<keyword evidence="4 7" id="KW-0574">Periplasm</keyword>
<evidence type="ECO:0000256" key="2">
    <source>
        <dbReference type="ARBA" id="ARBA00009813"/>
    </source>
</evidence>
<dbReference type="Pfam" id="PF10411">
    <property type="entry name" value="DsbC_N"/>
    <property type="match status" value="1"/>
</dbReference>
<name>A0A6C0Y5N5_9GAMM</name>
<dbReference type="InterPro" id="IPR012336">
    <property type="entry name" value="Thioredoxin-like_fold"/>
</dbReference>
<comment type="subcellular location">
    <subcellularLocation>
        <location evidence="1 7">Periplasm</location>
    </subcellularLocation>
</comment>
<dbReference type="InterPro" id="IPR017937">
    <property type="entry name" value="Thioredoxin_CS"/>
</dbReference>
<accession>A0A6C0Y5N5</accession>
<evidence type="ECO:0000256" key="1">
    <source>
        <dbReference type="ARBA" id="ARBA00004418"/>
    </source>
</evidence>
<evidence type="ECO:0000256" key="7">
    <source>
        <dbReference type="RuleBase" id="RU364038"/>
    </source>
</evidence>
<sequence>MFKHAFLLAALAMSSTPALANFDTVKANLKQQHPNLDIQNIQATEMRGIYSGSMQGQVVYLNEDAKHILAGSMIRLSDQQNLTKALLVQQNSIDWKKLPLQDALKTVRGTGKRQLVIFSDPNCPYCKQLEVELKKLNDVTIYTFILPLKAQSVRPSQQVYCEANPAQAWEDLIAKGLSPRTSQSCANPIQRNLKLAQSLGLNGTPAIIFSNGFKVMGAYPAAQIEQIFKEFGL</sequence>
<keyword evidence="3 7" id="KW-0732">Signal</keyword>
<evidence type="ECO:0000256" key="3">
    <source>
        <dbReference type="ARBA" id="ARBA00022729"/>
    </source>
</evidence>
<dbReference type="InterPro" id="IPR018950">
    <property type="entry name" value="DiS-bond_isomerase_DsbC/G_N"/>
</dbReference>
<evidence type="ECO:0000313" key="11">
    <source>
        <dbReference type="Proteomes" id="UP000503440"/>
    </source>
</evidence>
<dbReference type="GO" id="GO:0042597">
    <property type="term" value="C:periplasmic space"/>
    <property type="evidence" value="ECO:0007669"/>
    <property type="project" value="UniProtKB-SubCell"/>
</dbReference>
<evidence type="ECO:0000256" key="5">
    <source>
        <dbReference type="ARBA" id="ARBA00023157"/>
    </source>
</evidence>
<evidence type="ECO:0000313" key="10">
    <source>
        <dbReference type="EMBL" id="QIC71577.1"/>
    </source>
</evidence>
<proteinExistence type="inferred from homology"/>
<dbReference type="InterPro" id="IPR033954">
    <property type="entry name" value="DiS-bond_Isoase_DsbC/G"/>
</dbReference>
<dbReference type="InterPro" id="IPR009094">
    <property type="entry name" value="DiS-bond_isomerase_DsbC/G_N_sf"/>
</dbReference>
<feature type="signal peptide" evidence="7">
    <location>
        <begin position="1"/>
        <end position="20"/>
    </location>
</feature>
<dbReference type="Gene3D" id="3.40.30.10">
    <property type="entry name" value="Glutaredoxin"/>
    <property type="match status" value="1"/>
</dbReference>
<dbReference type="SUPFAM" id="SSF54423">
    <property type="entry name" value="DsbC/DsbG N-terminal domain-like"/>
    <property type="match status" value="1"/>
</dbReference>
<dbReference type="CDD" id="cd03020">
    <property type="entry name" value="DsbA_DsbC_DsbG"/>
    <property type="match status" value="1"/>
</dbReference>
<comment type="similarity">
    <text evidence="2 7">Belongs to the thioredoxin family. DsbC subfamily.</text>
</comment>
<keyword evidence="6 7" id="KW-0676">Redox-active center</keyword>
<organism evidence="10 11">
    <name type="scientific">Acinetobacter indicus</name>
    <dbReference type="NCBI Taxonomy" id="756892"/>
    <lineage>
        <taxon>Bacteria</taxon>
        <taxon>Pseudomonadati</taxon>
        <taxon>Pseudomonadota</taxon>
        <taxon>Gammaproteobacteria</taxon>
        <taxon>Moraxellales</taxon>
        <taxon>Moraxellaceae</taxon>
        <taxon>Acinetobacter</taxon>
    </lineage>
</organism>
<evidence type="ECO:0000259" key="9">
    <source>
        <dbReference type="Pfam" id="PF13098"/>
    </source>
</evidence>
<dbReference type="PROSITE" id="PS00194">
    <property type="entry name" value="THIOREDOXIN_1"/>
    <property type="match status" value="1"/>
</dbReference>
<feature type="domain" description="Thioredoxin-like fold" evidence="9">
    <location>
        <begin position="108"/>
        <end position="227"/>
    </location>
</feature>
<evidence type="ECO:0000256" key="6">
    <source>
        <dbReference type="ARBA" id="ARBA00023284"/>
    </source>
</evidence>
<reference evidence="10 11" key="1">
    <citation type="submission" date="2019-09" db="EMBL/GenBank/DDBJ databases">
        <title>Non-baumannii Acinetobacter spp. carrying blaNDM-1 isolated in China.</title>
        <authorList>
            <person name="Cui C."/>
            <person name="Chen C."/>
            <person name="Sun J."/>
            <person name="Liu Y."/>
        </authorList>
    </citation>
    <scope>NUCLEOTIDE SEQUENCE [LARGE SCALE GENOMIC DNA]</scope>
    <source>
        <strain evidence="10 11">B18</strain>
    </source>
</reference>
<comment type="function">
    <text evidence="7">Required for disulfide bond formation in some periplasmic proteins. Acts by transferring its disulfide bond to other proteins and is reduced in the process.</text>
</comment>
<dbReference type="InterPro" id="IPR036249">
    <property type="entry name" value="Thioredoxin-like_sf"/>
</dbReference>
<dbReference type="EMBL" id="CP044455">
    <property type="protein sequence ID" value="QIC71577.1"/>
    <property type="molecule type" value="Genomic_DNA"/>
</dbReference>
<dbReference type="Pfam" id="PF13098">
    <property type="entry name" value="Thioredoxin_2"/>
    <property type="match status" value="1"/>
</dbReference>
<dbReference type="AlphaFoldDB" id="A0A6C0Y5N5"/>
<dbReference type="PANTHER" id="PTHR35272">
    <property type="entry name" value="THIOL:DISULFIDE INTERCHANGE PROTEIN DSBC-RELATED"/>
    <property type="match status" value="1"/>
</dbReference>
<feature type="chain" id="PRO_5025714230" description="Thiol:disulfide interchange protein" evidence="7">
    <location>
        <begin position="21"/>
        <end position="233"/>
    </location>
</feature>
<dbReference type="PANTHER" id="PTHR35272:SF3">
    <property type="entry name" value="THIOL:DISULFIDE INTERCHANGE PROTEIN DSBC"/>
    <property type="match status" value="1"/>
</dbReference>
<dbReference type="InterPro" id="IPR051470">
    <property type="entry name" value="Thiol:disulfide_interchange"/>
</dbReference>
<feature type="domain" description="Disulphide bond isomerase DsbC/G N-terminal" evidence="8">
    <location>
        <begin position="18"/>
        <end position="83"/>
    </location>
</feature>
<dbReference type="Gene3D" id="3.10.450.70">
    <property type="entry name" value="Disulphide bond isomerase, DsbC/G, N-terminal"/>
    <property type="match status" value="1"/>
</dbReference>
<dbReference type="Proteomes" id="UP000503440">
    <property type="component" value="Chromosome"/>
</dbReference>
<evidence type="ECO:0000259" key="8">
    <source>
        <dbReference type="Pfam" id="PF10411"/>
    </source>
</evidence>
<gene>
    <name evidence="10" type="ORF">FSC09_14840</name>
</gene>
<evidence type="ECO:0000256" key="4">
    <source>
        <dbReference type="ARBA" id="ARBA00022764"/>
    </source>
</evidence>
<dbReference type="SUPFAM" id="SSF52833">
    <property type="entry name" value="Thioredoxin-like"/>
    <property type="match status" value="1"/>
</dbReference>
<protein>
    <recommendedName>
        <fullName evidence="7">Thiol:disulfide interchange protein</fullName>
    </recommendedName>
</protein>
<dbReference type="RefSeq" id="WP_163146288.1">
    <property type="nucleotide sequence ID" value="NZ_CP044455.1"/>
</dbReference>